<evidence type="ECO:0000313" key="1">
    <source>
        <dbReference type="EMBL" id="OMJ88743.1"/>
    </source>
</evidence>
<organism evidence="1 2">
    <name type="scientific">Stentor coeruleus</name>
    <dbReference type="NCBI Taxonomy" id="5963"/>
    <lineage>
        <taxon>Eukaryota</taxon>
        <taxon>Sar</taxon>
        <taxon>Alveolata</taxon>
        <taxon>Ciliophora</taxon>
        <taxon>Postciliodesmatophora</taxon>
        <taxon>Heterotrichea</taxon>
        <taxon>Heterotrichida</taxon>
        <taxon>Stentoridae</taxon>
        <taxon>Stentor</taxon>
    </lineage>
</organism>
<dbReference type="Proteomes" id="UP000187209">
    <property type="component" value="Unassembled WGS sequence"/>
</dbReference>
<reference evidence="1 2" key="1">
    <citation type="submission" date="2016-11" db="EMBL/GenBank/DDBJ databases">
        <title>The macronuclear genome of Stentor coeruleus: a giant cell with tiny introns.</title>
        <authorList>
            <person name="Slabodnick M."/>
            <person name="Ruby J.G."/>
            <person name="Reiff S.B."/>
            <person name="Swart E.C."/>
            <person name="Gosai S."/>
            <person name="Prabakaran S."/>
            <person name="Witkowska E."/>
            <person name="Larue G.E."/>
            <person name="Fisher S."/>
            <person name="Freeman R.M."/>
            <person name="Gunawardena J."/>
            <person name="Chu W."/>
            <person name="Stover N.A."/>
            <person name="Gregory B.D."/>
            <person name="Nowacki M."/>
            <person name="Derisi J."/>
            <person name="Roy S.W."/>
            <person name="Marshall W.F."/>
            <person name="Sood P."/>
        </authorList>
    </citation>
    <scope>NUCLEOTIDE SEQUENCE [LARGE SCALE GENOMIC DNA]</scope>
    <source>
        <strain evidence="1">WM001</strain>
    </source>
</reference>
<dbReference type="EMBL" id="MPUH01000143">
    <property type="protein sequence ID" value="OMJ88743.1"/>
    <property type="molecule type" value="Genomic_DNA"/>
</dbReference>
<proteinExistence type="predicted"/>
<dbReference type="OrthoDB" id="10592887at2759"/>
<gene>
    <name evidence="1" type="ORF">SteCoe_9288</name>
</gene>
<accession>A0A1R2CIB7</accession>
<dbReference type="AlphaFoldDB" id="A0A1R2CIB7"/>
<comment type="caution">
    <text evidence="1">The sequence shown here is derived from an EMBL/GenBank/DDBJ whole genome shotgun (WGS) entry which is preliminary data.</text>
</comment>
<protein>
    <submittedName>
        <fullName evidence="1">Uncharacterized protein</fullName>
    </submittedName>
</protein>
<keyword evidence="2" id="KW-1185">Reference proteome</keyword>
<sequence length="179" mass="20898">MDSDGSINNLVLGFYAKTYGKTNKDNTLANPKKIYFDKYNLISMNRKERSLPPVIKRALNYLYPIHKIRESKPVTKYDKLVRRLSEFSNDPSLNSPKVRIYKKKKLSVDEIHTLRSVNHNKSNSQEYISLIGYNGQVESEYMMTKQGVDEYKSLYSLYLKDSGLGLERIRPSKSFNRRN</sequence>
<name>A0A1R2CIB7_9CILI</name>
<evidence type="ECO:0000313" key="2">
    <source>
        <dbReference type="Proteomes" id="UP000187209"/>
    </source>
</evidence>